<dbReference type="PIRSF" id="PIRSF006603">
    <property type="entry name" value="DinF"/>
    <property type="match status" value="1"/>
</dbReference>
<feature type="transmembrane region" description="Helical" evidence="13">
    <location>
        <begin position="207"/>
        <end position="229"/>
    </location>
</feature>
<dbReference type="GO" id="GO:0006811">
    <property type="term" value="P:monoatomic ion transport"/>
    <property type="evidence" value="ECO:0007669"/>
    <property type="project" value="UniProtKB-KW"/>
</dbReference>
<proteinExistence type="inferred from homology"/>
<feature type="transmembrane region" description="Helical" evidence="13">
    <location>
        <begin position="177"/>
        <end position="201"/>
    </location>
</feature>
<evidence type="ECO:0000256" key="11">
    <source>
        <dbReference type="ARBA" id="ARBA00023136"/>
    </source>
</evidence>
<evidence type="ECO:0000256" key="1">
    <source>
        <dbReference type="ARBA" id="ARBA00003408"/>
    </source>
</evidence>
<dbReference type="GO" id="GO:0005886">
    <property type="term" value="C:plasma membrane"/>
    <property type="evidence" value="ECO:0007669"/>
    <property type="project" value="UniProtKB-SubCell"/>
</dbReference>
<dbReference type="Pfam" id="PF01554">
    <property type="entry name" value="MatE"/>
    <property type="match status" value="2"/>
</dbReference>
<name>A0A3E3DZ52_9FIRM</name>
<dbReference type="PANTHER" id="PTHR43298:SF2">
    <property type="entry name" value="FMN_FAD EXPORTER YEEO-RELATED"/>
    <property type="match status" value="1"/>
</dbReference>
<dbReference type="PANTHER" id="PTHR43298">
    <property type="entry name" value="MULTIDRUG RESISTANCE PROTEIN NORM-RELATED"/>
    <property type="match status" value="1"/>
</dbReference>
<gene>
    <name evidence="14" type="ORF">DW687_07290</name>
</gene>
<evidence type="ECO:0000256" key="7">
    <source>
        <dbReference type="ARBA" id="ARBA00022475"/>
    </source>
</evidence>
<dbReference type="InterPro" id="IPR050222">
    <property type="entry name" value="MATE_MdtK"/>
</dbReference>
<dbReference type="GO" id="GO:0015297">
    <property type="term" value="F:antiporter activity"/>
    <property type="evidence" value="ECO:0007669"/>
    <property type="project" value="UniProtKB-KW"/>
</dbReference>
<evidence type="ECO:0000256" key="8">
    <source>
        <dbReference type="ARBA" id="ARBA00022692"/>
    </source>
</evidence>
<dbReference type="InterPro" id="IPR048279">
    <property type="entry name" value="MdtK-like"/>
</dbReference>
<protein>
    <recommendedName>
        <fullName evidence="4">Probable multidrug resistance protein NorM</fullName>
    </recommendedName>
    <alternativeName>
        <fullName evidence="12">Multidrug-efflux transporter</fullName>
    </alternativeName>
</protein>
<feature type="transmembrane region" description="Helical" evidence="13">
    <location>
        <begin position="373"/>
        <end position="394"/>
    </location>
</feature>
<keyword evidence="11 13" id="KW-0472">Membrane</keyword>
<feature type="transmembrane region" description="Helical" evidence="13">
    <location>
        <begin position="250"/>
        <end position="272"/>
    </location>
</feature>
<keyword evidence="10" id="KW-0406">Ion transport</keyword>
<organism evidence="14 15">
    <name type="scientific">Anaerofustis stercorihominis</name>
    <dbReference type="NCBI Taxonomy" id="214853"/>
    <lineage>
        <taxon>Bacteria</taxon>
        <taxon>Bacillati</taxon>
        <taxon>Bacillota</taxon>
        <taxon>Clostridia</taxon>
        <taxon>Eubacteriales</taxon>
        <taxon>Eubacteriaceae</taxon>
        <taxon>Anaerofustis</taxon>
    </lineage>
</organism>
<evidence type="ECO:0000256" key="2">
    <source>
        <dbReference type="ARBA" id="ARBA00004651"/>
    </source>
</evidence>
<accession>A0A3E3DZ52</accession>
<dbReference type="CDD" id="cd13144">
    <property type="entry name" value="MATE_like_4"/>
    <property type="match status" value="1"/>
</dbReference>
<feature type="transmembrane region" description="Helical" evidence="13">
    <location>
        <begin position="28"/>
        <end position="49"/>
    </location>
</feature>
<feature type="transmembrane region" description="Helical" evidence="13">
    <location>
        <begin position="110"/>
        <end position="132"/>
    </location>
</feature>
<evidence type="ECO:0000256" key="12">
    <source>
        <dbReference type="ARBA" id="ARBA00031636"/>
    </source>
</evidence>
<feature type="transmembrane region" description="Helical" evidence="13">
    <location>
        <begin position="401"/>
        <end position="426"/>
    </location>
</feature>
<feature type="transmembrane region" description="Helical" evidence="13">
    <location>
        <begin position="334"/>
        <end position="353"/>
    </location>
</feature>
<reference evidence="14 15" key="1">
    <citation type="submission" date="2018-08" db="EMBL/GenBank/DDBJ databases">
        <title>A genome reference for cultivated species of the human gut microbiota.</title>
        <authorList>
            <person name="Zou Y."/>
            <person name="Xue W."/>
            <person name="Luo G."/>
        </authorList>
    </citation>
    <scope>NUCLEOTIDE SEQUENCE [LARGE SCALE GENOMIC DNA]</scope>
    <source>
        <strain evidence="14 15">AM25-6</strain>
    </source>
</reference>
<comment type="function">
    <text evidence="1">Multidrug efflux pump.</text>
</comment>
<keyword evidence="5" id="KW-0813">Transport</keyword>
<keyword evidence="8 13" id="KW-0812">Transmembrane</keyword>
<evidence type="ECO:0000256" key="9">
    <source>
        <dbReference type="ARBA" id="ARBA00022989"/>
    </source>
</evidence>
<feature type="transmembrane region" description="Helical" evidence="13">
    <location>
        <begin position="69"/>
        <end position="90"/>
    </location>
</feature>
<evidence type="ECO:0000256" key="13">
    <source>
        <dbReference type="SAM" id="Phobius"/>
    </source>
</evidence>
<comment type="caution">
    <text evidence="14">The sequence shown here is derived from an EMBL/GenBank/DDBJ whole genome shotgun (WGS) entry which is preliminary data.</text>
</comment>
<evidence type="ECO:0000256" key="5">
    <source>
        <dbReference type="ARBA" id="ARBA00022448"/>
    </source>
</evidence>
<evidence type="ECO:0000256" key="3">
    <source>
        <dbReference type="ARBA" id="ARBA00010199"/>
    </source>
</evidence>
<evidence type="ECO:0000256" key="4">
    <source>
        <dbReference type="ARBA" id="ARBA00020268"/>
    </source>
</evidence>
<dbReference type="EMBL" id="QUSM01000003">
    <property type="protein sequence ID" value="RGD74552.1"/>
    <property type="molecule type" value="Genomic_DNA"/>
</dbReference>
<comment type="similarity">
    <text evidence="3">Belongs to the multi antimicrobial extrusion (MATE) (TC 2.A.66.1) family.</text>
</comment>
<evidence type="ECO:0000256" key="10">
    <source>
        <dbReference type="ARBA" id="ARBA00023065"/>
    </source>
</evidence>
<evidence type="ECO:0000256" key="6">
    <source>
        <dbReference type="ARBA" id="ARBA00022449"/>
    </source>
</evidence>
<dbReference type="InterPro" id="IPR002528">
    <property type="entry name" value="MATE_fam"/>
</dbReference>
<evidence type="ECO:0000313" key="14">
    <source>
        <dbReference type="EMBL" id="RGD74552.1"/>
    </source>
</evidence>
<comment type="subcellular location">
    <subcellularLocation>
        <location evidence="2">Cell membrane</location>
        <topology evidence="2">Multi-pass membrane protein</topology>
    </subcellularLocation>
</comment>
<feature type="transmembrane region" description="Helical" evidence="13">
    <location>
        <begin position="147"/>
        <end position="165"/>
    </location>
</feature>
<dbReference type="Proteomes" id="UP000261212">
    <property type="component" value="Unassembled WGS sequence"/>
</dbReference>
<dbReference type="AlphaFoldDB" id="A0A3E3DZ52"/>
<dbReference type="NCBIfam" id="TIGR00797">
    <property type="entry name" value="matE"/>
    <property type="match status" value="1"/>
</dbReference>
<keyword evidence="7" id="KW-1003">Cell membrane</keyword>
<evidence type="ECO:0000313" key="15">
    <source>
        <dbReference type="Proteomes" id="UP000261212"/>
    </source>
</evidence>
<dbReference type="GO" id="GO:0042910">
    <property type="term" value="F:xenobiotic transmembrane transporter activity"/>
    <property type="evidence" value="ECO:0007669"/>
    <property type="project" value="InterPro"/>
</dbReference>
<keyword evidence="9 13" id="KW-1133">Transmembrane helix</keyword>
<feature type="transmembrane region" description="Helical" evidence="13">
    <location>
        <begin position="432"/>
        <end position="451"/>
    </location>
</feature>
<keyword evidence="6" id="KW-0050">Antiport</keyword>
<sequence>MNILAREKEIKVEERKENKMGVMPINKLLISMSLPMMISMLIQALYNIVDSMFVAQISENALTAVSLAFPIQNLMIAVAVGTGVGINAFLSKSLGEKEYDTANKIAKNAIFLALMSYLVFLLFGIFGANMFFRTQTDIVDIVNQGTTYLRVCCILSFGVFFQITFERLLQSTGKTIYNMYTQGLGAIINIILDPIMIFGLFGFPKMGVGGAALATVTGQIVAAIAGIFFNHYKNHEIDIDLKGFRPSLNIIKKIYAVGVPSIIMSSIASVMTFGMNKILITFSSTATAVFGVYFKLQSFIFMPVFGLNNGMVPIVSYNYGAKKKDRITKTLKTGIVYAVIIMFIGFLIFEFLPDKLFMIFNASDTMMQIGVPALRIIGIHYLIAGVSICIMSVCQALGHGIASLIISAVRQLAVLLPAAFILSKLWGINATWWAFPIAEIVGVSLCIYFIYRIYHRDLKYL</sequence>